<dbReference type="InterPro" id="IPR001810">
    <property type="entry name" value="F-box_dom"/>
</dbReference>
<dbReference type="AlphaFoldDB" id="A0AAD8VZW5"/>
<feature type="region of interest" description="Disordered" evidence="1">
    <location>
        <begin position="536"/>
        <end position="562"/>
    </location>
</feature>
<dbReference type="Pfam" id="PF23635">
    <property type="entry name" value="Beta-prop_AT5G49610-like"/>
    <property type="match status" value="1"/>
</dbReference>
<evidence type="ECO:0000313" key="3">
    <source>
        <dbReference type="EMBL" id="KAK1627708.1"/>
    </source>
</evidence>
<keyword evidence="4" id="KW-1185">Reference proteome</keyword>
<reference evidence="3" key="1">
    <citation type="submission" date="2023-07" db="EMBL/GenBank/DDBJ databases">
        <title>A chromosome-level genome assembly of Lolium multiflorum.</title>
        <authorList>
            <person name="Chen Y."/>
            <person name="Copetti D."/>
            <person name="Kolliker R."/>
            <person name="Studer B."/>
        </authorList>
    </citation>
    <scope>NUCLEOTIDE SEQUENCE</scope>
    <source>
        <strain evidence="3">02402/16</strain>
        <tissue evidence="3">Leaf</tissue>
    </source>
</reference>
<dbReference type="Pfam" id="PF12937">
    <property type="entry name" value="F-box-like"/>
    <property type="match status" value="1"/>
</dbReference>
<dbReference type="Gene3D" id="1.20.1280.50">
    <property type="match status" value="1"/>
</dbReference>
<evidence type="ECO:0000313" key="4">
    <source>
        <dbReference type="Proteomes" id="UP001231189"/>
    </source>
</evidence>
<dbReference type="SUPFAM" id="SSF81383">
    <property type="entry name" value="F-box domain"/>
    <property type="match status" value="1"/>
</dbReference>
<comment type="caution">
    <text evidence="3">The sequence shown here is derived from an EMBL/GenBank/DDBJ whole genome shotgun (WGS) entry which is preliminary data.</text>
</comment>
<dbReference type="SMART" id="SM00256">
    <property type="entry name" value="FBOX"/>
    <property type="match status" value="1"/>
</dbReference>
<feature type="domain" description="F-box" evidence="2">
    <location>
        <begin position="144"/>
        <end position="195"/>
    </location>
</feature>
<dbReference type="Pfam" id="PF04724">
    <property type="entry name" value="Glyco_transf_17"/>
    <property type="match status" value="1"/>
</dbReference>
<name>A0AAD8VZW5_LOLMU</name>
<dbReference type="PROSITE" id="PS50181">
    <property type="entry name" value="FBOX"/>
    <property type="match status" value="1"/>
</dbReference>
<dbReference type="GO" id="GO:0016020">
    <property type="term" value="C:membrane"/>
    <property type="evidence" value="ECO:0007669"/>
    <property type="project" value="InterPro"/>
</dbReference>
<dbReference type="Proteomes" id="UP001231189">
    <property type="component" value="Unassembled WGS sequence"/>
</dbReference>
<dbReference type="EMBL" id="JAUUTY010000005">
    <property type="protein sequence ID" value="KAK1627708.1"/>
    <property type="molecule type" value="Genomic_DNA"/>
</dbReference>
<organism evidence="3 4">
    <name type="scientific">Lolium multiflorum</name>
    <name type="common">Italian ryegrass</name>
    <name type="synonym">Lolium perenne subsp. multiflorum</name>
    <dbReference type="NCBI Taxonomy" id="4521"/>
    <lineage>
        <taxon>Eukaryota</taxon>
        <taxon>Viridiplantae</taxon>
        <taxon>Streptophyta</taxon>
        <taxon>Embryophyta</taxon>
        <taxon>Tracheophyta</taxon>
        <taxon>Spermatophyta</taxon>
        <taxon>Magnoliopsida</taxon>
        <taxon>Liliopsida</taxon>
        <taxon>Poales</taxon>
        <taxon>Poaceae</taxon>
        <taxon>BOP clade</taxon>
        <taxon>Pooideae</taxon>
        <taxon>Poodae</taxon>
        <taxon>Poeae</taxon>
        <taxon>Poeae Chloroplast Group 2 (Poeae type)</taxon>
        <taxon>Loliodinae</taxon>
        <taxon>Loliinae</taxon>
        <taxon>Lolium</taxon>
    </lineage>
</organism>
<gene>
    <name evidence="3" type="ORF">QYE76_002023</name>
</gene>
<dbReference type="PANTHER" id="PTHR32133:SF383">
    <property type="entry name" value="OS10G0144800 PROTEIN"/>
    <property type="match status" value="1"/>
</dbReference>
<dbReference type="PANTHER" id="PTHR32133">
    <property type="entry name" value="OS07G0120400 PROTEIN"/>
    <property type="match status" value="1"/>
</dbReference>
<evidence type="ECO:0000256" key="1">
    <source>
        <dbReference type="SAM" id="MobiDB-lite"/>
    </source>
</evidence>
<sequence length="562" mass="63711">MHLKLENYMYSFEFPVDHSSWRATAHLFNERTGYRHSRQSDLILADAGWHCSFCFREIREFAFKMKAYSHADRVRRESFLDPARIQRVICSGDDLFDMLPEEYTFRDLFKKMGPIPSSASAVHLPSYLIKNADRFRFLLPAALARAAMSLPDELHLEILKYLPPYPQILIRASAVCREWRRILRDPGFLRLYRALHGEPSATALGFFHNAASGVRRRFVHISGADDPASLSLPSSYRRGWKFVDCRHGRVLLSDGGWCPRFLLWHPMTGEHHVIPAIDHFLPSDAGSNRRNNAGLLCLCDDHGEGPEMVCHASPFRVAVVFCVLGYKTACVFSSLTGQWSTFDTWYPLLESSGLRPEPCAVLGNTVYQQLHGNVVLGCDTDQQILTEFLRPKGSHARLLRVDHDVLGLAVVLGFTLQLWTGDDTNGTWVLRNNIDMVGVLPGLSTAPLPRTDSRFSLMPPVKIIGVVEDGDVLFLWTMLGIFMFSLKSKELKQVHEAATNMEIVYPYSASYLPLSWSRHFNGQQVTSQPAISANPWYLSDGGDRKRRRTTTTTRTRYSNGLD</sequence>
<proteinExistence type="predicted"/>
<dbReference type="InterPro" id="IPR056594">
    <property type="entry name" value="AT5G49610-like_b-prop"/>
</dbReference>
<dbReference type="GO" id="GO:0003830">
    <property type="term" value="F:beta-1,4-mannosylglycoprotein 4-beta-N-acetylglucosaminyltransferase activity"/>
    <property type="evidence" value="ECO:0007669"/>
    <property type="project" value="InterPro"/>
</dbReference>
<protein>
    <recommendedName>
        <fullName evidence="2">F-box domain-containing protein</fullName>
    </recommendedName>
</protein>
<accession>A0AAD8VZW5</accession>
<dbReference type="InterPro" id="IPR036047">
    <property type="entry name" value="F-box-like_dom_sf"/>
</dbReference>
<evidence type="ECO:0000259" key="2">
    <source>
        <dbReference type="PROSITE" id="PS50181"/>
    </source>
</evidence>
<dbReference type="InterPro" id="IPR006813">
    <property type="entry name" value="Glyco_trans_17"/>
</dbReference>